<organism evidence="1">
    <name type="scientific">Lepeophtheirus salmonis</name>
    <name type="common">Salmon louse</name>
    <name type="synonym">Caligus salmonis</name>
    <dbReference type="NCBI Taxonomy" id="72036"/>
    <lineage>
        <taxon>Eukaryota</taxon>
        <taxon>Metazoa</taxon>
        <taxon>Ecdysozoa</taxon>
        <taxon>Arthropoda</taxon>
        <taxon>Crustacea</taxon>
        <taxon>Multicrustacea</taxon>
        <taxon>Hexanauplia</taxon>
        <taxon>Copepoda</taxon>
        <taxon>Siphonostomatoida</taxon>
        <taxon>Caligidae</taxon>
        <taxon>Lepeophtheirus</taxon>
    </lineage>
</organism>
<feature type="non-terminal residue" evidence="1">
    <location>
        <position position="51"/>
    </location>
</feature>
<name>A0A0K2U1M3_LEPSM</name>
<sequence>VPGRRLGGDVTLGKVQLSRWKLCVPSSYTAALAKQKSRVYYFEWPNGLHSR</sequence>
<dbReference type="EMBL" id="HACA01014818">
    <property type="protein sequence ID" value="CDW32179.1"/>
    <property type="molecule type" value="Transcribed_RNA"/>
</dbReference>
<proteinExistence type="predicted"/>
<accession>A0A0K2U1M3</accession>
<dbReference type="AlphaFoldDB" id="A0A0K2U1M3"/>
<feature type="non-terminal residue" evidence="1">
    <location>
        <position position="1"/>
    </location>
</feature>
<protein>
    <submittedName>
        <fullName evidence="1">Uncharacterized protein</fullName>
    </submittedName>
</protein>
<evidence type="ECO:0000313" key="1">
    <source>
        <dbReference type="EMBL" id="CDW32179.1"/>
    </source>
</evidence>
<reference evidence="1" key="1">
    <citation type="submission" date="2014-05" db="EMBL/GenBank/DDBJ databases">
        <authorList>
            <person name="Chronopoulou M."/>
        </authorList>
    </citation>
    <scope>NUCLEOTIDE SEQUENCE</scope>
    <source>
        <tissue evidence="1">Whole organism</tissue>
    </source>
</reference>